<evidence type="ECO:0000313" key="1">
    <source>
        <dbReference type="EMBL" id="AGM15435.1"/>
    </source>
</evidence>
<protein>
    <submittedName>
        <fullName evidence="1">Exonuclease</fullName>
    </submittedName>
</protein>
<keyword evidence="1" id="KW-0378">Hydrolase</keyword>
<name>A0AC59EWS8_9VIRU</name>
<organism evidence="1 2">
    <name type="scientific">Phaeocystis globosa virus PgV-16T</name>
    <dbReference type="NCBI Taxonomy" id="3071227"/>
    <lineage>
        <taxon>Viruses</taxon>
        <taxon>Varidnaviria</taxon>
        <taxon>Bamfordvirae</taxon>
        <taxon>Nucleocytoviricota</taxon>
        <taxon>Megaviricetes</taxon>
        <taxon>Imitervirales</taxon>
        <taxon>Mesomimiviridae</taxon>
        <taxon>Tethysvirus</taxon>
        <taxon>Tethysvirus hollandense</taxon>
    </lineage>
</organism>
<keyword evidence="1" id="KW-0540">Nuclease</keyword>
<reference evidence="1 2" key="1">
    <citation type="journal article" date="2013" name="Proc. Natl. Acad. Sci. U.S.A.">
        <title>Genome of Phaeocystis globosa virus PgV-16T highlights the common ancestry of the largest known DNA viruses infecting eukaryotes.</title>
        <authorList>
            <person name="Santini S."/>
            <person name="Jeudy S."/>
            <person name="Bartoli J."/>
            <person name="Poirot O."/>
            <person name="Lescot M."/>
            <person name="Abergel C."/>
            <person name="Barbe V."/>
            <person name="Wommack K.E."/>
            <person name="Noordeloos A.A."/>
            <person name="Brussaard C.P."/>
            <person name="Claverie J.M."/>
        </authorList>
    </citation>
    <scope>NUCLEOTIDE SEQUENCE [LARGE SCALE GENOMIC DNA]</scope>
    <source>
        <strain evidence="1 2">16T</strain>
    </source>
</reference>
<proteinExistence type="predicted"/>
<dbReference type="Proteomes" id="UP000204225">
    <property type="component" value="Segment"/>
</dbReference>
<sequence>MKVLVFDTETTGLPQKTDDGKEPSIYDFNRWPNIIQISCILYDMETNEALIKDYYVKIKDDVIISPGSFEKHNITREYLDTHGIDIVSALNSFNELVNISDVIVGHNISFDKRMVFVECLKNKIPQHFTKYVNNVPIRKAEFCTMRKTTQFCNIVRHSKSTNKPYFKTPSLSELYLTLFPESKLPTELHNSLVDILITLKCYVKFNYNLDVTDLNSNIKQLCTQYNCL</sequence>
<evidence type="ECO:0000313" key="2">
    <source>
        <dbReference type="Proteomes" id="UP000204225"/>
    </source>
</evidence>
<accession>A0AC59EWS8</accession>
<gene>
    <name evidence="1" type="ORF">PGCG_00123</name>
</gene>
<dbReference type="EMBL" id="KC662249">
    <property type="protein sequence ID" value="AGM15435.1"/>
    <property type="molecule type" value="Genomic_DNA"/>
</dbReference>
<keyword evidence="1" id="KW-0269">Exonuclease</keyword>
<keyword evidence="2" id="KW-1185">Reference proteome</keyword>